<reference evidence="2 3" key="1">
    <citation type="submission" date="2019-08" db="EMBL/GenBank/DDBJ databases">
        <title>Draft genome sequences of two oriental melons (Cucumis melo L. var makuwa).</title>
        <authorList>
            <person name="Kwon S.-Y."/>
        </authorList>
    </citation>
    <scope>NUCLEOTIDE SEQUENCE [LARGE SCALE GENOMIC DNA]</scope>
    <source>
        <strain evidence="3">cv. Chang Bougi</strain>
        <tissue evidence="2">Leaf</tissue>
    </source>
</reference>
<feature type="signal peptide" evidence="1">
    <location>
        <begin position="1"/>
        <end position="17"/>
    </location>
</feature>
<dbReference type="AlphaFoldDB" id="A0A5D3E1V5"/>
<proteinExistence type="predicted"/>
<evidence type="ECO:0008006" key="4">
    <source>
        <dbReference type="Google" id="ProtNLM"/>
    </source>
</evidence>
<evidence type="ECO:0000313" key="3">
    <source>
        <dbReference type="Proteomes" id="UP000321947"/>
    </source>
</evidence>
<protein>
    <recommendedName>
        <fullName evidence="4">Ty3-gypsy retrotransposon protein</fullName>
    </recommendedName>
</protein>
<dbReference type="Proteomes" id="UP000321947">
    <property type="component" value="Unassembled WGS sequence"/>
</dbReference>
<accession>A0A5D3E1V5</accession>
<comment type="caution">
    <text evidence="2">The sequence shown here is derived from an EMBL/GenBank/DDBJ whole genome shotgun (WGS) entry which is preliminary data.</text>
</comment>
<dbReference type="EMBL" id="SSTD01001237">
    <property type="protein sequence ID" value="TYK29872.1"/>
    <property type="molecule type" value="Genomic_DNA"/>
</dbReference>
<gene>
    <name evidence="2" type="ORF">E5676_scaffold208G001230</name>
</gene>
<organism evidence="2 3">
    <name type="scientific">Cucumis melo var. makuwa</name>
    <name type="common">Oriental melon</name>
    <dbReference type="NCBI Taxonomy" id="1194695"/>
    <lineage>
        <taxon>Eukaryota</taxon>
        <taxon>Viridiplantae</taxon>
        <taxon>Streptophyta</taxon>
        <taxon>Embryophyta</taxon>
        <taxon>Tracheophyta</taxon>
        <taxon>Spermatophyta</taxon>
        <taxon>Magnoliopsida</taxon>
        <taxon>eudicotyledons</taxon>
        <taxon>Gunneridae</taxon>
        <taxon>Pentapetalae</taxon>
        <taxon>rosids</taxon>
        <taxon>fabids</taxon>
        <taxon>Cucurbitales</taxon>
        <taxon>Cucurbitaceae</taxon>
        <taxon>Benincaseae</taxon>
        <taxon>Cucumis</taxon>
    </lineage>
</organism>
<evidence type="ECO:0000256" key="1">
    <source>
        <dbReference type="SAM" id="SignalP"/>
    </source>
</evidence>
<evidence type="ECO:0000313" key="2">
    <source>
        <dbReference type="EMBL" id="TYK29872.1"/>
    </source>
</evidence>
<feature type="chain" id="PRO_5022664565" description="Ty3-gypsy retrotransposon protein" evidence="1">
    <location>
        <begin position="18"/>
        <end position="257"/>
    </location>
</feature>
<keyword evidence="1" id="KW-0732">Signal</keyword>
<sequence length="257" mass="28338">MLTFAIVSLFFVCARLATEGSSKSVVRPFASRNLRCSLSLHLVYPSKSSTPPPLTVFVTSHSSISVMRPSSGRHRVKQRKTVVACDSEEMLEFRSVTASVVGTNSPLFEWIRLDVELNKEFSYISGKGFLTTGPRTKTGNVDTGYELCRGGTKGLEISWVDCVYAVERWLSIDCGVTISFIYEVEYLTGMVFFEIPRLICVSFGNTTDILICASFGITRLICASFGITRLICASFGITRLMCKGMARGRPARGKKDA</sequence>
<name>A0A5D3E1V5_CUCMM</name>